<dbReference type="RefSeq" id="WP_190044442.1">
    <property type="nucleotide sequence ID" value="NZ_BNBE01000004.1"/>
</dbReference>
<comment type="caution">
    <text evidence="1">The sequence shown here is derived from an EMBL/GenBank/DDBJ whole genome shotgun (WGS) entry which is preliminary data.</text>
</comment>
<dbReference type="AlphaFoldDB" id="A0A919BWT7"/>
<evidence type="ECO:0000313" key="1">
    <source>
        <dbReference type="EMBL" id="GHG25144.1"/>
    </source>
</evidence>
<name>A0A919BWT7_STRFL</name>
<gene>
    <name evidence="1" type="ORF">GCM10017667_71320</name>
</gene>
<organism evidence="1 2">
    <name type="scientific">Streptomyces filamentosus</name>
    <name type="common">Streptomyces roseosporus</name>
    <dbReference type="NCBI Taxonomy" id="67294"/>
    <lineage>
        <taxon>Bacteria</taxon>
        <taxon>Bacillati</taxon>
        <taxon>Actinomycetota</taxon>
        <taxon>Actinomycetes</taxon>
        <taxon>Kitasatosporales</taxon>
        <taxon>Streptomycetaceae</taxon>
        <taxon>Streptomyces</taxon>
    </lineage>
</organism>
<reference evidence="1" key="2">
    <citation type="submission" date="2020-09" db="EMBL/GenBank/DDBJ databases">
        <authorList>
            <person name="Sun Q."/>
            <person name="Ohkuma M."/>
        </authorList>
    </citation>
    <scope>NUCLEOTIDE SEQUENCE</scope>
    <source>
        <strain evidence="1">JCM 4122</strain>
    </source>
</reference>
<sequence>MSFWIITAVVGAAALPQLLRKHLPGRRVRRGLAPLVAASVAVSLFRDPQAWGPALFACVLSIGFLLEGGRHRVMDDYEYRIEHGMPPLMKRGDPYTRGLFDSVWLIRYRLGMRRHPIPEEQPPA</sequence>
<evidence type="ECO:0000313" key="2">
    <source>
        <dbReference type="Proteomes" id="UP000632849"/>
    </source>
</evidence>
<dbReference type="Proteomes" id="UP000632849">
    <property type="component" value="Unassembled WGS sequence"/>
</dbReference>
<proteinExistence type="predicted"/>
<reference evidence="1" key="1">
    <citation type="journal article" date="2014" name="Int. J. Syst. Evol. Microbiol.">
        <title>Complete genome sequence of Corynebacterium casei LMG S-19264T (=DSM 44701T), isolated from a smear-ripened cheese.</title>
        <authorList>
            <consortium name="US DOE Joint Genome Institute (JGI-PGF)"/>
            <person name="Walter F."/>
            <person name="Albersmeier A."/>
            <person name="Kalinowski J."/>
            <person name="Ruckert C."/>
        </authorList>
    </citation>
    <scope>NUCLEOTIDE SEQUENCE</scope>
    <source>
        <strain evidence="1">JCM 4122</strain>
    </source>
</reference>
<dbReference type="EMBL" id="BNBE01000004">
    <property type="protein sequence ID" value="GHG25144.1"/>
    <property type="molecule type" value="Genomic_DNA"/>
</dbReference>
<protein>
    <submittedName>
        <fullName evidence="1">Uncharacterized protein</fullName>
    </submittedName>
</protein>
<keyword evidence="2" id="KW-1185">Reference proteome</keyword>
<accession>A0A919BWT7</accession>